<protein>
    <submittedName>
        <fullName evidence="8">Plastid/chloroplast ribosomal protein L21</fullName>
    </submittedName>
</protein>
<dbReference type="PANTHER" id="PTHR21349:SF7">
    <property type="entry name" value="LARGE RIBOSOMAL SUBUNIT PROTEIN BL21C"/>
    <property type="match status" value="1"/>
</dbReference>
<dbReference type="HAMAP" id="MF_01363">
    <property type="entry name" value="Ribosomal_bL21"/>
    <property type="match status" value="1"/>
</dbReference>
<sequence length="154" mass="17095">MALMMRNSVRPFASCRAAVRPSSVVRPVVCQAQAADVAEPEAKKTPRYHASPLTTAAPSTYAIVEVGGTQLFLEPGKWYNVNRLKADVGAKIKFGRVLALKHEGKLSVGTPYLETVNVEAEVIQELRGPKIIVYKMRPKKHYRRKQGHRQAAFP</sequence>
<dbReference type="InterPro" id="IPR001787">
    <property type="entry name" value="Ribosomal_bL21"/>
</dbReference>
<dbReference type="SUPFAM" id="SSF141091">
    <property type="entry name" value="L21p-like"/>
    <property type="match status" value="1"/>
</dbReference>
<dbReference type="InterPro" id="IPR036164">
    <property type="entry name" value="bL21-like_sf"/>
</dbReference>
<dbReference type="Proteomes" id="UP000485058">
    <property type="component" value="Unassembled WGS sequence"/>
</dbReference>
<keyword evidence="6 8" id="KW-0689">Ribosomal protein</keyword>
<dbReference type="InterPro" id="IPR028909">
    <property type="entry name" value="bL21-like"/>
</dbReference>
<dbReference type="Pfam" id="PF00829">
    <property type="entry name" value="Ribosomal_L21p"/>
    <property type="match status" value="1"/>
</dbReference>
<keyword evidence="7" id="KW-0687">Ribonucleoprotein</keyword>
<dbReference type="GO" id="GO:0009536">
    <property type="term" value="C:plastid"/>
    <property type="evidence" value="ECO:0007669"/>
    <property type="project" value="UniProtKB-SubCell"/>
</dbReference>
<keyword evidence="4" id="KW-0699">rRNA-binding</keyword>
<proteinExistence type="inferred from homology"/>
<comment type="caution">
    <text evidence="8">The sequence shown here is derived from an EMBL/GenBank/DDBJ whole genome shotgun (WGS) entry which is preliminary data.</text>
</comment>
<dbReference type="GO" id="GO:0005762">
    <property type="term" value="C:mitochondrial large ribosomal subunit"/>
    <property type="evidence" value="ECO:0007669"/>
    <property type="project" value="TreeGrafter"/>
</dbReference>
<comment type="similarity">
    <text evidence="2">Belongs to the bacterial ribosomal protein bL21 family.</text>
</comment>
<evidence type="ECO:0000256" key="4">
    <source>
        <dbReference type="ARBA" id="ARBA00022730"/>
    </source>
</evidence>
<comment type="subcellular location">
    <subcellularLocation>
        <location evidence="1">Plastid</location>
    </subcellularLocation>
</comment>
<keyword evidence="5" id="KW-0694">RNA-binding</keyword>
<accession>A0A6A0ABQ5</accession>
<evidence type="ECO:0000313" key="8">
    <source>
        <dbReference type="EMBL" id="GFH30299.1"/>
    </source>
</evidence>
<reference evidence="8 9" key="1">
    <citation type="submission" date="2020-02" db="EMBL/GenBank/DDBJ databases">
        <title>Draft genome sequence of Haematococcus lacustris strain NIES-144.</title>
        <authorList>
            <person name="Morimoto D."/>
            <person name="Nakagawa S."/>
            <person name="Yoshida T."/>
            <person name="Sawayama S."/>
        </authorList>
    </citation>
    <scope>NUCLEOTIDE SEQUENCE [LARGE SCALE GENOMIC DNA]</scope>
    <source>
        <strain evidence="8 9">NIES-144</strain>
    </source>
</reference>
<dbReference type="GO" id="GO:0019843">
    <property type="term" value="F:rRNA binding"/>
    <property type="evidence" value="ECO:0007669"/>
    <property type="project" value="UniProtKB-KW"/>
</dbReference>
<keyword evidence="3" id="KW-0934">Plastid</keyword>
<name>A0A6A0ABQ5_HAELA</name>
<dbReference type="GO" id="GO:0003735">
    <property type="term" value="F:structural constituent of ribosome"/>
    <property type="evidence" value="ECO:0007669"/>
    <property type="project" value="InterPro"/>
</dbReference>
<dbReference type="GO" id="GO:0006412">
    <property type="term" value="P:translation"/>
    <property type="evidence" value="ECO:0007669"/>
    <property type="project" value="InterPro"/>
</dbReference>
<dbReference type="EMBL" id="BLLF01004819">
    <property type="protein sequence ID" value="GFH30299.1"/>
    <property type="molecule type" value="Genomic_DNA"/>
</dbReference>
<evidence type="ECO:0000256" key="2">
    <source>
        <dbReference type="ARBA" id="ARBA00008563"/>
    </source>
</evidence>
<evidence type="ECO:0000256" key="3">
    <source>
        <dbReference type="ARBA" id="ARBA00022640"/>
    </source>
</evidence>
<keyword evidence="9" id="KW-1185">Reference proteome</keyword>
<evidence type="ECO:0000256" key="5">
    <source>
        <dbReference type="ARBA" id="ARBA00022884"/>
    </source>
</evidence>
<evidence type="ECO:0000256" key="7">
    <source>
        <dbReference type="ARBA" id="ARBA00023274"/>
    </source>
</evidence>
<dbReference type="PANTHER" id="PTHR21349">
    <property type="entry name" value="50S RIBOSOMAL PROTEIN L21"/>
    <property type="match status" value="1"/>
</dbReference>
<evidence type="ECO:0000313" key="9">
    <source>
        <dbReference type="Proteomes" id="UP000485058"/>
    </source>
</evidence>
<organism evidence="8 9">
    <name type="scientific">Haematococcus lacustris</name>
    <name type="common">Green alga</name>
    <name type="synonym">Haematococcus pluvialis</name>
    <dbReference type="NCBI Taxonomy" id="44745"/>
    <lineage>
        <taxon>Eukaryota</taxon>
        <taxon>Viridiplantae</taxon>
        <taxon>Chlorophyta</taxon>
        <taxon>core chlorophytes</taxon>
        <taxon>Chlorophyceae</taxon>
        <taxon>CS clade</taxon>
        <taxon>Chlamydomonadales</taxon>
        <taxon>Haematococcaceae</taxon>
        <taxon>Haematococcus</taxon>
    </lineage>
</organism>
<evidence type="ECO:0000256" key="1">
    <source>
        <dbReference type="ARBA" id="ARBA00004474"/>
    </source>
</evidence>
<gene>
    <name evidence="8" type="ORF">HaLaN_29126</name>
</gene>
<dbReference type="NCBIfam" id="TIGR00061">
    <property type="entry name" value="L21"/>
    <property type="match status" value="1"/>
</dbReference>
<dbReference type="AlphaFoldDB" id="A0A6A0ABQ5"/>
<evidence type="ECO:0000256" key="6">
    <source>
        <dbReference type="ARBA" id="ARBA00022980"/>
    </source>
</evidence>